<feature type="domain" description="EamA" evidence="2">
    <location>
        <begin position="1"/>
        <end position="133"/>
    </location>
</feature>
<dbReference type="SUPFAM" id="SSF103481">
    <property type="entry name" value="Multidrug resistance efflux transporter EmrE"/>
    <property type="match status" value="2"/>
</dbReference>
<sequence length="290" mass="32177">MFWLILALNTALFTAFGDAFSKYFLRPFGTPSMVLARILGPTIIFLPLLFLYDWPTLSTDFWKTIAILYPLETVAIICYMEAIRISPLSLTVPYLAFTPAFIIVTGYLILGEKLTFTGIAGIFFIIAGSYCLNLSSIHKGISYPFKAMLKEKGSILMLLVAFIYAVTSVLLKVGIKQSETFFFALFYYTFLGLFVSAVIFGWQGKKPWQPFIEAPKGAMLVSLAQAVAVFSHIWAVSLAPVAYMIAIKRLSVLFGVIIGGLIFKEQAFKERLFGASLMVAGVFLIAWAGH</sequence>
<protein>
    <recommendedName>
        <fullName evidence="2">EamA domain-containing protein</fullName>
    </recommendedName>
</protein>
<dbReference type="OrthoDB" id="9793223at2"/>
<dbReference type="GO" id="GO:0016020">
    <property type="term" value="C:membrane"/>
    <property type="evidence" value="ECO:0007669"/>
    <property type="project" value="InterPro"/>
</dbReference>
<feature type="transmembrane region" description="Helical" evidence="1">
    <location>
        <begin position="33"/>
        <end position="52"/>
    </location>
</feature>
<dbReference type="Gene3D" id="1.10.3730.20">
    <property type="match status" value="1"/>
</dbReference>
<dbReference type="RefSeq" id="WP_068542791.1">
    <property type="nucleotide sequence ID" value="NZ_LSFI01000037.1"/>
</dbReference>
<feature type="transmembrane region" description="Helical" evidence="1">
    <location>
        <begin position="90"/>
        <end position="110"/>
    </location>
</feature>
<dbReference type="InterPro" id="IPR037185">
    <property type="entry name" value="EmrE-like"/>
</dbReference>
<evidence type="ECO:0000313" key="3">
    <source>
        <dbReference type="EMBL" id="OAG27182.1"/>
    </source>
</evidence>
<dbReference type="Proteomes" id="UP000076964">
    <property type="component" value="Unassembled WGS sequence"/>
</dbReference>
<keyword evidence="4" id="KW-1185">Reference proteome</keyword>
<accession>A0A177E7H2</accession>
<keyword evidence="1" id="KW-1133">Transmembrane helix</keyword>
<dbReference type="InterPro" id="IPR000620">
    <property type="entry name" value="EamA_dom"/>
</dbReference>
<keyword evidence="1" id="KW-0812">Transmembrane</keyword>
<evidence type="ECO:0000313" key="4">
    <source>
        <dbReference type="Proteomes" id="UP000076964"/>
    </source>
</evidence>
<reference evidence="3 4" key="1">
    <citation type="submission" date="2016-02" db="EMBL/GenBank/DDBJ databases">
        <title>Draft genome sequence of Thermodesulfatator sp. S606.</title>
        <authorList>
            <person name="Lai Q."/>
            <person name="Cao J."/>
            <person name="Dupont S."/>
            <person name="Shao Z."/>
            <person name="Jebbar M."/>
            <person name="Alain K."/>
        </authorList>
    </citation>
    <scope>NUCLEOTIDE SEQUENCE [LARGE SCALE GENOMIC DNA]</scope>
    <source>
        <strain evidence="3 4">S606</strain>
    </source>
</reference>
<dbReference type="AlphaFoldDB" id="A0A177E7H2"/>
<evidence type="ECO:0000256" key="1">
    <source>
        <dbReference type="SAM" id="Phobius"/>
    </source>
</evidence>
<dbReference type="PANTHER" id="PTHR22911">
    <property type="entry name" value="ACYL-MALONYL CONDENSING ENZYME-RELATED"/>
    <property type="match status" value="1"/>
</dbReference>
<dbReference type="Pfam" id="PF00892">
    <property type="entry name" value="EamA"/>
    <property type="match status" value="2"/>
</dbReference>
<feature type="transmembrane region" description="Helical" evidence="1">
    <location>
        <begin position="241"/>
        <end position="263"/>
    </location>
</feature>
<feature type="transmembrane region" description="Helical" evidence="1">
    <location>
        <begin position="181"/>
        <end position="202"/>
    </location>
</feature>
<evidence type="ECO:0000259" key="2">
    <source>
        <dbReference type="Pfam" id="PF00892"/>
    </source>
</evidence>
<feature type="transmembrane region" description="Helical" evidence="1">
    <location>
        <begin position="155"/>
        <end position="175"/>
    </location>
</feature>
<name>A0A177E7H2_9BACT</name>
<dbReference type="PANTHER" id="PTHR22911:SF137">
    <property type="entry name" value="SOLUTE CARRIER FAMILY 35 MEMBER G2-RELATED"/>
    <property type="match status" value="1"/>
</dbReference>
<feature type="transmembrane region" description="Helical" evidence="1">
    <location>
        <begin position="272"/>
        <end position="289"/>
    </location>
</feature>
<feature type="domain" description="EamA" evidence="2">
    <location>
        <begin position="152"/>
        <end position="286"/>
    </location>
</feature>
<keyword evidence="1" id="KW-0472">Membrane</keyword>
<dbReference type="STRING" id="1795632.TH606_08205"/>
<comment type="caution">
    <text evidence="3">The sequence shown here is derived from an EMBL/GenBank/DDBJ whole genome shotgun (WGS) entry which is preliminary data.</text>
</comment>
<gene>
    <name evidence="3" type="ORF">TH606_08205</name>
</gene>
<feature type="transmembrane region" description="Helical" evidence="1">
    <location>
        <begin position="116"/>
        <end position="134"/>
    </location>
</feature>
<organism evidence="3 4">
    <name type="scientific">Thermodesulfatator autotrophicus</name>
    <dbReference type="NCBI Taxonomy" id="1795632"/>
    <lineage>
        <taxon>Bacteria</taxon>
        <taxon>Pseudomonadati</taxon>
        <taxon>Thermodesulfobacteriota</taxon>
        <taxon>Thermodesulfobacteria</taxon>
        <taxon>Thermodesulfobacteriales</taxon>
        <taxon>Thermodesulfatatoraceae</taxon>
        <taxon>Thermodesulfatator</taxon>
    </lineage>
</organism>
<dbReference type="EMBL" id="LSFI01000037">
    <property type="protein sequence ID" value="OAG27182.1"/>
    <property type="molecule type" value="Genomic_DNA"/>
</dbReference>
<proteinExistence type="predicted"/>